<dbReference type="InterPro" id="IPR027373">
    <property type="entry name" value="RHH_dom"/>
</dbReference>
<name>A0A7Y3W648_9PROT</name>
<organism evidence="2 3">
    <name type="scientific">Parvularcula mediterranea</name>
    <dbReference type="NCBI Taxonomy" id="2732508"/>
    <lineage>
        <taxon>Bacteria</taxon>
        <taxon>Pseudomonadati</taxon>
        <taxon>Pseudomonadota</taxon>
        <taxon>Alphaproteobacteria</taxon>
        <taxon>Parvularculales</taxon>
        <taxon>Parvularculaceae</taxon>
        <taxon>Parvularcula</taxon>
    </lineage>
</organism>
<reference evidence="2 3" key="1">
    <citation type="submission" date="2020-05" db="EMBL/GenBank/DDBJ databases">
        <title>Parvularcula mediterraneae sp. nov., isolated from polypropylene straw from shallow seawater of the seashore of Laganas in Zakynthos island, Greece.</title>
        <authorList>
            <person name="Szabo I."/>
            <person name="Al-Omari J."/>
            <person name="Rado J."/>
            <person name="Szerdahelyi G.S."/>
        </authorList>
    </citation>
    <scope>NUCLEOTIDE SEQUENCE [LARGE SCALE GENOMIC DNA]</scope>
    <source>
        <strain evidence="2 3">ZS-1/3</strain>
    </source>
</reference>
<dbReference type="InterPro" id="IPR038268">
    <property type="entry name" value="RHH_sf"/>
</dbReference>
<comment type="caution">
    <text evidence="2">The sequence shown here is derived from an EMBL/GenBank/DDBJ whole genome shotgun (WGS) entry which is preliminary data.</text>
</comment>
<proteinExistence type="predicted"/>
<dbReference type="AlphaFoldDB" id="A0A7Y3W648"/>
<evidence type="ECO:0000313" key="3">
    <source>
        <dbReference type="Proteomes" id="UP000536835"/>
    </source>
</evidence>
<gene>
    <name evidence="2" type="ORF">HK107_11410</name>
</gene>
<dbReference type="EMBL" id="JABFCX010000003">
    <property type="protein sequence ID" value="NNU16926.1"/>
    <property type="molecule type" value="Genomic_DNA"/>
</dbReference>
<sequence>MTSANPAQFVKRSVSLSGHRTSVALEQAFWDVIDGAAEARGQSLASLIAGIDRRRDPEQNLASALRLFALAEIQRAG</sequence>
<evidence type="ECO:0000313" key="2">
    <source>
        <dbReference type="EMBL" id="NNU16926.1"/>
    </source>
</evidence>
<dbReference type="Pfam" id="PF13467">
    <property type="entry name" value="RHH_4"/>
    <property type="match status" value="1"/>
</dbReference>
<dbReference type="RefSeq" id="WP_173199856.1">
    <property type="nucleotide sequence ID" value="NZ_JABFCX010000003.1"/>
</dbReference>
<evidence type="ECO:0000259" key="1">
    <source>
        <dbReference type="Pfam" id="PF13467"/>
    </source>
</evidence>
<accession>A0A7Y3W648</accession>
<dbReference type="Gene3D" id="1.10.3990.20">
    <property type="entry name" value="protein bp1543"/>
    <property type="match status" value="1"/>
</dbReference>
<keyword evidence="3" id="KW-1185">Reference proteome</keyword>
<feature type="domain" description="Ribbon-helix-helix" evidence="1">
    <location>
        <begin position="10"/>
        <end position="72"/>
    </location>
</feature>
<dbReference type="Proteomes" id="UP000536835">
    <property type="component" value="Unassembled WGS sequence"/>
</dbReference>
<protein>
    <submittedName>
        <fullName evidence="2">Ribbon-helix-helix domain-containing protein</fullName>
    </submittedName>
</protein>